<proteinExistence type="predicted"/>
<accession>A0ABZ1XF87</accession>
<feature type="transmembrane region" description="Helical" evidence="1">
    <location>
        <begin position="99"/>
        <end position="119"/>
    </location>
</feature>
<feature type="transmembrane region" description="Helical" evidence="1">
    <location>
        <begin position="39"/>
        <end position="60"/>
    </location>
</feature>
<sequence length="313" mass="33105">MESIRNILGLLLAGFVGTLNVLGLKSHELTTVLRNETGFANLVAALLLAALVSAVGSVLIRRRHGVNSWMAAGILALVLATVPLSTVVALTIPAGARTWSWRAGLVLSCVLAAVGLALLLRGTSRHSARRVPWQSVLLACSAVLCSSATYTAVRLESKSQLDTTRPQMSATVAHTGNTSVITMTVSASKLRKRERVGVLVRGFPRGGDRGCKPSEYMATCVLKACPPRINKCTHLFSGTLDPDSAGVIDKQVVSTVFPPDKYELLDLRATICEQVDTKGAEGCRYGHKEASLLVEVTLPGLPVQTVGRTSGPG</sequence>
<keyword evidence="1" id="KW-1133">Transmembrane helix</keyword>
<dbReference type="RefSeq" id="WP_329395807.1">
    <property type="nucleotide sequence ID" value="NZ_CP109019.1"/>
</dbReference>
<feature type="transmembrane region" description="Helical" evidence="1">
    <location>
        <begin position="72"/>
        <end position="93"/>
    </location>
</feature>
<reference evidence="2" key="1">
    <citation type="submission" date="2022-10" db="EMBL/GenBank/DDBJ databases">
        <title>The complete genomes of actinobacterial strains from the NBC collection.</title>
        <authorList>
            <person name="Joergensen T.S."/>
            <person name="Alvarez Arevalo M."/>
            <person name="Sterndorff E.B."/>
            <person name="Faurdal D."/>
            <person name="Vuksanovic O."/>
            <person name="Mourched A.-S."/>
            <person name="Charusanti P."/>
            <person name="Shaw S."/>
            <person name="Blin K."/>
            <person name="Weber T."/>
        </authorList>
    </citation>
    <scope>NUCLEOTIDE SEQUENCE</scope>
    <source>
        <strain evidence="2">NBC_00668</strain>
    </source>
</reference>
<evidence type="ECO:0000313" key="3">
    <source>
        <dbReference type="Proteomes" id="UP001432060"/>
    </source>
</evidence>
<evidence type="ECO:0000313" key="2">
    <source>
        <dbReference type="EMBL" id="WUT81458.1"/>
    </source>
</evidence>
<name>A0ABZ1XF87_9ACTN</name>
<keyword evidence="1" id="KW-0812">Transmembrane</keyword>
<gene>
    <name evidence="2" type="ORF">OG515_04195</name>
</gene>
<keyword evidence="3" id="KW-1185">Reference proteome</keyword>
<dbReference type="Proteomes" id="UP001432060">
    <property type="component" value="Chromosome"/>
</dbReference>
<protein>
    <submittedName>
        <fullName evidence="2">Uncharacterized protein</fullName>
    </submittedName>
</protein>
<dbReference type="EMBL" id="CP109019">
    <property type="protein sequence ID" value="WUT81458.1"/>
    <property type="molecule type" value="Genomic_DNA"/>
</dbReference>
<evidence type="ECO:0000256" key="1">
    <source>
        <dbReference type="SAM" id="Phobius"/>
    </source>
</evidence>
<keyword evidence="1" id="KW-0472">Membrane</keyword>
<organism evidence="2 3">
    <name type="scientific">Streptomyces melanogenes</name>
    <dbReference type="NCBI Taxonomy" id="67326"/>
    <lineage>
        <taxon>Bacteria</taxon>
        <taxon>Bacillati</taxon>
        <taxon>Actinomycetota</taxon>
        <taxon>Actinomycetes</taxon>
        <taxon>Kitasatosporales</taxon>
        <taxon>Streptomycetaceae</taxon>
        <taxon>Streptomyces</taxon>
    </lineage>
</organism>